<dbReference type="SUPFAM" id="SSF54373">
    <property type="entry name" value="FAD-linked reductases, C-terminal domain"/>
    <property type="match status" value="1"/>
</dbReference>
<dbReference type="InterPro" id="IPR050464">
    <property type="entry name" value="Zeta_carotene_desat/Oxidored"/>
</dbReference>
<feature type="domain" description="Amine oxidase" evidence="1">
    <location>
        <begin position="15"/>
        <end position="443"/>
    </location>
</feature>
<dbReference type="RefSeq" id="WP_353650736.1">
    <property type="nucleotide sequence ID" value="NZ_CP159218.1"/>
</dbReference>
<dbReference type="GO" id="GO:0016491">
    <property type="term" value="F:oxidoreductase activity"/>
    <property type="evidence" value="ECO:0007669"/>
    <property type="project" value="InterPro"/>
</dbReference>
<dbReference type="Gene3D" id="3.50.50.60">
    <property type="entry name" value="FAD/NAD(P)-binding domain"/>
    <property type="match status" value="1"/>
</dbReference>
<dbReference type="PANTHER" id="PTHR42923:SF3">
    <property type="entry name" value="PROTOPORPHYRINOGEN OXIDASE"/>
    <property type="match status" value="1"/>
</dbReference>
<dbReference type="EMBL" id="CP159218">
    <property type="protein sequence ID" value="XCG65125.1"/>
    <property type="molecule type" value="Genomic_DNA"/>
</dbReference>
<organism evidence="2">
    <name type="scientific">Nakamurella sp. A5-74</name>
    <dbReference type="NCBI Taxonomy" id="3158264"/>
    <lineage>
        <taxon>Bacteria</taxon>
        <taxon>Bacillati</taxon>
        <taxon>Actinomycetota</taxon>
        <taxon>Actinomycetes</taxon>
        <taxon>Nakamurellales</taxon>
        <taxon>Nakamurellaceae</taxon>
        <taxon>Nakamurella</taxon>
    </lineage>
</organism>
<protein>
    <submittedName>
        <fullName evidence="2">FAD-dependent oxidoreductase</fullName>
    </submittedName>
</protein>
<dbReference type="PANTHER" id="PTHR42923">
    <property type="entry name" value="PROTOPORPHYRINOGEN OXIDASE"/>
    <property type="match status" value="1"/>
</dbReference>
<dbReference type="SUPFAM" id="SSF51905">
    <property type="entry name" value="FAD/NAD(P)-binding domain"/>
    <property type="match status" value="1"/>
</dbReference>
<sequence length="454" mass="45966">MTVVATRPVVIGGGIAGLVAAWELAMAGRRPLLLERSQAVGGPVARHILAGIELDAGAESFATGRPAVTDLLVDLGMADAIVPPAPMAAWVRHEGGSAALPAGALLGIPADPLADDVVAAIGVEAAAQAAALDARPVGALPDSLGALVEARMGRQVLRRLVDPVVGGVHAADPWLLEIDAVAPGLSSAVTTTGSLAAAVRTLRGAAAPGSAVAGIDGGMAELPRVLAERIIRHGGEIRCNAHVLGVRTTPSGQRVVLADTDGQRSLDADLVVIACAAADLLDPDVLGPAVPTISMTTPVTLVTLVLDDPRLDAAPRGTGVLVSRRVTQISAKALTHASVKWPWLADRLPSGRHVLRLSYGRGGSIATPDPATVLADASALLDIDLRPQDLIDSAVVRWPSALPQARPGHLAEVRALRAALPPGLVLIGGAVAGNGLSSIVADARTQLRAPCAPS</sequence>
<dbReference type="AlphaFoldDB" id="A0AAU8DW98"/>
<gene>
    <name evidence="2" type="ORF">ABLG96_07455</name>
</gene>
<dbReference type="Gene3D" id="1.10.3110.10">
    <property type="entry name" value="protoporphyrinogen ix oxidase, domain 3"/>
    <property type="match status" value="1"/>
</dbReference>
<name>A0AAU8DW98_9ACTN</name>
<dbReference type="InterPro" id="IPR036188">
    <property type="entry name" value="FAD/NAD-bd_sf"/>
</dbReference>
<reference evidence="2" key="1">
    <citation type="submission" date="2024-05" db="EMBL/GenBank/DDBJ databases">
        <authorList>
            <person name="Cai S.Y."/>
            <person name="Jin L.M."/>
            <person name="Li H.R."/>
        </authorList>
    </citation>
    <scope>NUCLEOTIDE SEQUENCE</scope>
    <source>
        <strain evidence="2">A5-74</strain>
    </source>
</reference>
<dbReference type="Gene3D" id="3.90.660.20">
    <property type="entry name" value="Protoporphyrinogen oxidase, mitochondrial, domain 2"/>
    <property type="match status" value="1"/>
</dbReference>
<proteinExistence type="predicted"/>
<accession>A0AAU8DW98</accession>
<evidence type="ECO:0000259" key="1">
    <source>
        <dbReference type="Pfam" id="PF01593"/>
    </source>
</evidence>
<dbReference type="InterPro" id="IPR002937">
    <property type="entry name" value="Amino_oxidase"/>
</dbReference>
<dbReference type="Pfam" id="PF01593">
    <property type="entry name" value="Amino_oxidase"/>
    <property type="match status" value="1"/>
</dbReference>
<evidence type="ECO:0000313" key="2">
    <source>
        <dbReference type="EMBL" id="XCG65125.1"/>
    </source>
</evidence>